<accession>A0A6N9HZZ3</accession>
<dbReference type="InterPro" id="IPR058112">
    <property type="entry name" value="CD3337_EF1877-like"/>
</dbReference>
<proteinExistence type="predicted"/>
<gene>
    <name evidence="3" type="ORF">GB993_00745</name>
</gene>
<dbReference type="OrthoDB" id="1651731at2"/>
<feature type="transmembrane region" description="Helical" evidence="2">
    <location>
        <begin position="336"/>
        <end position="358"/>
    </location>
</feature>
<feature type="compositionally biased region" description="Polar residues" evidence="1">
    <location>
        <begin position="762"/>
        <end position="772"/>
    </location>
</feature>
<evidence type="ECO:0000313" key="4">
    <source>
        <dbReference type="Proteomes" id="UP000449209"/>
    </source>
</evidence>
<feature type="transmembrane region" description="Helical" evidence="2">
    <location>
        <begin position="370"/>
        <end position="393"/>
    </location>
</feature>
<feature type="compositionally biased region" description="Basic and acidic residues" evidence="1">
    <location>
        <begin position="577"/>
        <end position="601"/>
    </location>
</feature>
<feature type="transmembrane region" description="Helical" evidence="2">
    <location>
        <begin position="142"/>
        <end position="160"/>
    </location>
</feature>
<name>A0A6N9HZZ3_9LACO</name>
<feature type="compositionally biased region" description="Basic and acidic residues" evidence="1">
    <location>
        <begin position="689"/>
        <end position="700"/>
    </location>
</feature>
<keyword evidence="2" id="KW-1133">Transmembrane helix</keyword>
<feature type="transmembrane region" description="Helical" evidence="2">
    <location>
        <begin position="399"/>
        <end position="417"/>
    </location>
</feature>
<evidence type="ECO:0000256" key="1">
    <source>
        <dbReference type="SAM" id="MobiDB-lite"/>
    </source>
</evidence>
<feature type="compositionally biased region" description="Low complexity" evidence="1">
    <location>
        <begin position="495"/>
        <end position="508"/>
    </location>
</feature>
<evidence type="ECO:0000313" key="3">
    <source>
        <dbReference type="EMBL" id="MYV16057.1"/>
    </source>
</evidence>
<feature type="compositionally biased region" description="Polar residues" evidence="1">
    <location>
        <begin position="630"/>
        <end position="639"/>
    </location>
</feature>
<sequence length="815" mass="91433">MHRVKWKRVLKISMLVLLCAFLIVLATGITVQASGLVEETINTHNEYSKYPLNNYQLDYFVDSSWDWLPWNWGDGIGKSVMFGVYAITNFLWLVSVYLSSATGYLVSEAYSLDFIKDTSDAIGKNVQTLAGVSQHGFSSTGFYPGMMLLLILVLGVYVAYVGMLKHETSKAISAIVNFVTIFIVSASFIAFAPNYIDKVNGFSSDIATSALNTGSKLIMQNDKGHSQNGVDAIRDTLFTVQVKQPWTLLQFGDSDPKKVGQDRIDKLAKTSPFKDKGKARTELVKDEIEKKDNDNLSAVKTINRLGVTVFIVLFNIVITIFVFILTAIMIFSQVLFIIYAIFLPIACLLAMIPSFNGMLKTTIMKLFNVIMMRAGITLVLTMAFCLSTLIYGLSATTPFFLVAFLQIVVFGGIYLKLSDLMGLMSLHSSDVQNGASQLHRRGQNTVRRFMTKVGLGALAGQGLSSLARRKASPATVNNSPTTPVSPHARPQAVPQAQTTGNKQTGQQTPPVNPRSKAEQFGSKVGQFMDTKERLKDKALKAKDQLKDLPINTKYGLQKKKEATKKGLQDFKQSAMDQRIENELARDQANRRRRQTIKDRKLALTKRQQEPQAKVPVVDPIDDKHRRQFSKRPTSSVESSQKPHKRPGIMPIPVPFKRTDQPPKANRPKSHDNKKLYRQPNSQTPPIPVKSDKIKDSETKNPRRYHIQNGKKQLPKSTQREERDQQQQNKQRPVTNKVLPKDTKNKSLPTTDAQDKSARKIQAQKSIVPSQPVQPKPVATKVTTERQPMVKPRTTLKRKINPRLVNGRKDRRHETK</sequence>
<comment type="caution">
    <text evidence="3">The sequence shown here is derived from an EMBL/GenBank/DDBJ whole genome shotgun (WGS) entry which is preliminary data.</text>
</comment>
<feature type="transmembrane region" description="Helical" evidence="2">
    <location>
        <begin position="172"/>
        <end position="192"/>
    </location>
</feature>
<reference evidence="3 4" key="1">
    <citation type="journal article" date="2019" name="Appl. Environ. Microbiol.">
        <title>Genetic determinants of hydroxycinnamic acid metabolism in heterofermentative lactobacilli.</title>
        <authorList>
            <person name="Gaur G."/>
            <person name="Oh J.H."/>
            <person name="Filannino P."/>
            <person name="Gobbetti M."/>
            <person name="van Pijkeren J.P."/>
            <person name="Ganzle M.G."/>
        </authorList>
    </citation>
    <scope>NUCLEOTIDE SEQUENCE [LARGE SCALE GENOMIC DNA]</scope>
    <source>
        <strain evidence="3 4">C5</strain>
    </source>
</reference>
<dbReference type="AlphaFoldDB" id="A0A6N9HZZ3"/>
<feature type="region of interest" description="Disordered" evidence="1">
    <location>
        <begin position="469"/>
        <end position="529"/>
    </location>
</feature>
<keyword evidence="2" id="KW-0812">Transmembrane</keyword>
<dbReference type="EMBL" id="WEZQ01000001">
    <property type="protein sequence ID" value="MYV16057.1"/>
    <property type="molecule type" value="Genomic_DNA"/>
</dbReference>
<organism evidence="3 4">
    <name type="scientific">Furfurilactobacillus milii</name>
    <dbReference type="NCBI Taxonomy" id="2888272"/>
    <lineage>
        <taxon>Bacteria</taxon>
        <taxon>Bacillati</taxon>
        <taxon>Bacillota</taxon>
        <taxon>Bacilli</taxon>
        <taxon>Lactobacillales</taxon>
        <taxon>Lactobacillaceae</taxon>
        <taxon>Furfurilactobacillus</taxon>
    </lineage>
</organism>
<dbReference type="Proteomes" id="UP000449209">
    <property type="component" value="Unassembled WGS sequence"/>
</dbReference>
<evidence type="ECO:0000256" key="2">
    <source>
        <dbReference type="SAM" id="Phobius"/>
    </source>
</evidence>
<dbReference type="NCBIfam" id="NF046089">
    <property type="entry name" value="CD3337_EF1877"/>
    <property type="match status" value="1"/>
</dbReference>
<protein>
    <submittedName>
        <fullName evidence="3">FUSC family protein</fullName>
    </submittedName>
</protein>
<feature type="transmembrane region" description="Helical" evidence="2">
    <location>
        <begin position="82"/>
        <end position="106"/>
    </location>
</feature>
<dbReference type="RefSeq" id="WP_161002670.1">
    <property type="nucleotide sequence ID" value="NZ_WEZQ01000001.1"/>
</dbReference>
<feature type="transmembrane region" description="Helical" evidence="2">
    <location>
        <begin position="305"/>
        <end position="330"/>
    </location>
</feature>
<feature type="compositionally biased region" description="Polar residues" evidence="1">
    <location>
        <begin position="474"/>
        <end position="484"/>
    </location>
</feature>
<keyword evidence="2" id="KW-0472">Membrane</keyword>
<feature type="region of interest" description="Disordered" evidence="1">
    <location>
        <begin position="561"/>
        <end position="815"/>
    </location>
</feature>